<dbReference type="Proteomes" id="UP000677228">
    <property type="component" value="Unassembled WGS sequence"/>
</dbReference>
<dbReference type="Pfam" id="PF01717">
    <property type="entry name" value="Meth_synt_2"/>
    <property type="match status" value="1"/>
</dbReference>
<dbReference type="InterPro" id="IPR038071">
    <property type="entry name" value="UROD/MetE-like_sf"/>
</dbReference>
<evidence type="ECO:0000313" key="4">
    <source>
        <dbReference type="Proteomes" id="UP000677228"/>
    </source>
</evidence>
<gene>
    <name evidence="2" type="ORF">OVA965_LOCUS36587</name>
    <name evidence="3" type="ORF">TMI583_LOCUS37608</name>
</gene>
<sequence>MLTIPTEPIGSIPRPARLVNALKQANTDKKHLLQLYDEALRDTVERFAQTRSPVISDGEQTKPSFFTYPIHESEEVMPGGIVIQFCDGHTRSLPKLVHQGPFRYQTYANEYLTRAKQLTKLPVKQAVISVSALSLLYPQSETIPGYSREQFFNDLVNEGEADIRKCLQNGAHSVQIDFTEGRLSLKLDPSGTLLKSFIDLNNRVLNRFTDKERQYLGVHSCSGGDQCSTHSADVDYSQLLPMLFELNVTNFYVQYASERDKHSILKLIRDNIKPNQRIFLGVINVLDERIETPDEICQMIVDAARVIPVEQLGTTDDCGFSPFSDDMSRTRDIAFEKINARVQGTKLAEEKLVRK</sequence>
<name>A0A8S2FKB1_9BILA</name>
<evidence type="ECO:0000313" key="3">
    <source>
        <dbReference type="EMBL" id="CAF4282228.1"/>
    </source>
</evidence>
<reference evidence="2" key="1">
    <citation type="submission" date="2021-02" db="EMBL/GenBank/DDBJ databases">
        <authorList>
            <person name="Nowell W R."/>
        </authorList>
    </citation>
    <scope>NUCLEOTIDE SEQUENCE</scope>
</reference>
<dbReference type="GO" id="GO:0009086">
    <property type="term" value="P:methionine biosynthetic process"/>
    <property type="evidence" value="ECO:0007669"/>
    <property type="project" value="InterPro"/>
</dbReference>
<dbReference type="AlphaFoldDB" id="A0A8S2FKB1"/>
<evidence type="ECO:0000313" key="2">
    <source>
        <dbReference type="EMBL" id="CAF1492997.1"/>
    </source>
</evidence>
<dbReference type="PANTHER" id="PTHR43844">
    <property type="entry name" value="METHIONINE SYNTHASE"/>
    <property type="match status" value="1"/>
</dbReference>
<dbReference type="EMBL" id="CAJOBA010055293">
    <property type="protein sequence ID" value="CAF4282228.1"/>
    <property type="molecule type" value="Genomic_DNA"/>
</dbReference>
<dbReference type="PANTHER" id="PTHR43844:SF2">
    <property type="entry name" value="SYNTHASE, VITAMIN-B12 INDEPENDENT, PUTATIVE (AFU_ORTHOLOGUE AFUA_3G12060)-RELATED"/>
    <property type="match status" value="1"/>
</dbReference>
<dbReference type="GO" id="GO:0003871">
    <property type="term" value="F:5-methyltetrahydropteroyltriglutamate-homocysteine S-methyltransferase activity"/>
    <property type="evidence" value="ECO:0007669"/>
    <property type="project" value="InterPro"/>
</dbReference>
<dbReference type="GO" id="GO:0008270">
    <property type="term" value="F:zinc ion binding"/>
    <property type="evidence" value="ECO:0007669"/>
    <property type="project" value="InterPro"/>
</dbReference>
<accession>A0A8S2FKB1</accession>
<dbReference type="Gene3D" id="3.20.20.210">
    <property type="match status" value="1"/>
</dbReference>
<comment type="caution">
    <text evidence="2">The sequence shown here is derived from an EMBL/GenBank/DDBJ whole genome shotgun (WGS) entry which is preliminary data.</text>
</comment>
<protein>
    <recommendedName>
        <fullName evidence="1">Cobalamin-independent methionine synthase MetE C-terminal/archaeal domain-containing protein</fullName>
    </recommendedName>
</protein>
<proteinExistence type="predicted"/>
<organism evidence="2 4">
    <name type="scientific">Didymodactylos carnosus</name>
    <dbReference type="NCBI Taxonomy" id="1234261"/>
    <lineage>
        <taxon>Eukaryota</taxon>
        <taxon>Metazoa</taxon>
        <taxon>Spiralia</taxon>
        <taxon>Gnathifera</taxon>
        <taxon>Rotifera</taxon>
        <taxon>Eurotatoria</taxon>
        <taxon>Bdelloidea</taxon>
        <taxon>Philodinida</taxon>
        <taxon>Philodinidae</taxon>
        <taxon>Didymodactylos</taxon>
    </lineage>
</organism>
<dbReference type="Proteomes" id="UP000682733">
    <property type="component" value="Unassembled WGS sequence"/>
</dbReference>
<dbReference type="EMBL" id="CAJNOK010033313">
    <property type="protein sequence ID" value="CAF1492997.1"/>
    <property type="molecule type" value="Genomic_DNA"/>
</dbReference>
<feature type="domain" description="Cobalamin-independent methionine synthase MetE C-terminal/archaeal" evidence="1">
    <location>
        <begin position="219"/>
        <end position="321"/>
    </location>
</feature>
<dbReference type="InterPro" id="IPR002629">
    <property type="entry name" value="Met_Synth_C/arc"/>
</dbReference>
<dbReference type="SUPFAM" id="SSF51726">
    <property type="entry name" value="UROD/MetE-like"/>
    <property type="match status" value="1"/>
</dbReference>
<evidence type="ECO:0000259" key="1">
    <source>
        <dbReference type="Pfam" id="PF01717"/>
    </source>
</evidence>